<evidence type="ECO:0000313" key="2">
    <source>
        <dbReference type="EMBL" id="KAJ7642171.1"/>
    </source>
</evidence>
<feature type="compositionally biased region" description="Polar residues" evidence="1">
    <location>
        <begin position="274"/>
        <end position="285"/>
    </location>
</feature>
<gene>
    <name evidence="2" type="ORF">FB45DRAFT_1000537</name>
</gene>
<comment type="caution">
    <text evidence="2">The sequence shown here is derived from an EMBL/GenBank/DDBJ whole genome shotgun (WGS) entry which is preliminary data.</text>
</comment>
<feature type="region of interest" description="Disordered" evidence="1">
    <location>
        <begin position="269"/>
        <end position="295"/>
    </location>
</feature>
<evidence type="ECO:0000313" key="3">
    <source>
        <dbReference type="Proteomes" id="UP001221142"/>
    </source>
</evidence>
<dbReference type="Proteomes" id="UP001221142">
    <property type="component" value="Unassembled WGS sequence"/>
</dbReference>
<evidence type="ECO:0000256" key="1">
    <source>
        <dbReference type="SAM" id="MobiDB-lite"/>
    </source>
</evidence>
<keyword evidence="3" id="KW-1185">Reference proteome</keyword>
<protein>
    <submittedName>
        <fullName evidence="2">Uncharacterized protein</fullName>
    </submittedName>
</protein>
<organism evidence="2 3">
    <name type="scientific">Roridomyces roridus</name>
    <dbReference type="NCBI Taxonomy" id="1738132"/>
    <lineage>
        <taxon>Eukaryota</taxon>
        <taxon>Fungi</taxon>
        <taxon>Dikarya</taxon>
        <taxon>Basidiomycota</taxon>
        <taxon>Agaricomycotina</taxon>
        <taxon>Agaricomycetes</taxon>
        <taxon>Agaricomycetidae</taxon>
        <taxon>Agaricales</taxon>
        <taxon>Marasmiineae</taxon>
        <taxon>Mycenaceae</taxon>
        <taxon>Roridomyces</taxon>
    </lineage>
</organism>
<dbReference type="EMBL" id="JARKIF010000004">
    <property type="protein sequence ID" value="KAJ7642171.1"/>
    <property type="molecule type" value="Genomic_DNA"/>
</dbReference>
<name>A0AAD7C9N2_9AGAR</name>
<feature type="region of interest" description="Disordered" evidence="1">
    <location>
        <begin position="227"/>
        <end position="250"/>
    </location>
</feature>
<feature type="compositionally biased region" description="Basic and acidic residues" evidence="1">
    <location>
        <begin position="86"/>
        <end position="111"/>
    </location>
</feature>
<sequence>MSPTEQERATKTETHGRTIQHHAVRLKKKTSARLTPSPEWTGNYAALRRIATYPGAGAHPCALDLSGIIGFGTGNKKCIAGARRSISSDKDSSGLGGEREREPTLPPDMEHSPAIGIQFKKEDRGTQAAPSPESNGCLLYSDRDVMWASIFRMRTPRAYWNRSAAAFCNASLASYSATISSCIASHSRLRASISSGVREGIRLLAAGAGSEELGRVFAQRKDEEWRMSGAGTGVEADAEGDGSGSGDGEVVESGVASVRFDVLFTEKREGPKNVSATSSESTSMRGSRDCTTHQMQHPTPTAIHLHTSNLGTPSIPDFWPSVKLL</sequence>
<feature type="region of interest" description="Disordered" evidence="1">
    <location>
        <begin position="86"/>
        <end position="112"/>
    </location>
</feature>
<accession>A0AAD7C9N2</accession>
<proteinExistence type="predicted"/>
<feature type="region of interest" description="Disordered" evidence="1">
    <location>
        <begin position="1"/>
        <end position="22"/>
    </location>
</feature>
<feature type="compositionally biased region" description="Basic and acidic residues" evidence="1">
    <location>
        <begin position="1"/>
        <end position="16"/>
    </location>
</feature>
<dbReference type="AlphaFoldDB" id="A0AAD7C9N2"/>
<reference evidence="2" key="1">
    <citation type="submission" date="2023-03" db="EMBL/GenBank/DDBJ databases">
        <title>Massive genome expansion in bonnet fungi (Mycena s.s.) driven by repeated elements and novel gene families across ecological guilds.</title>
        <authorList>
            <consortium name="Lawrence Berkeley National Laboratory"/>
            <person name="Harder C.B."/>
            <person name="Miyauchi S."/>
            <person name="Viragh M."/>
            <person name="Kuo A."/>
            <person name="Thoen E."/>
            <person name="Andreopoulos B."/>
            <person name="Lu D."/>
            <person name="Skrede I."/>
            <person name="Drula E."/>
            <person name="Henrissat B."/>
            <person name="Morin E."/>
            <person name="Kohler A."/>
            <person name="Barry K."/>
            <person name="LaButti K."/>
            <person name="Morin E."/>
            <person name="Salamov A."/>
            <person name="Lipzen A."/>
            <person name="Mereny Z."/>
            <person name="Hegedus B."/>
            <person name="Baldrian P."/>
            <person name="Stursova M."/>
            <person name="Weitz H."/>
            <person name="Taylor A."/>
            <person name="Grigoriev I.V."/>
            <person name="Nagy L.G."/>
            <person name="Martin F."/>
            <person name="Kauserud H."/>
        </authorList>
    </citation>
    <scope>NUCLEOTIDE SEQUENCE</scope>
    <source>
        <strain evidence="2">9284</strain>
    </source>
</reference>